<protein>
    <recommendedName>
        <fullName evidence="6">Calponin-homology (CH) domain-containing protein</fullName>
    </recommendedName>
</protein>
<dbReference type="Pfam" id="PF00307">
    <property type="entry name" value="CH"/>
    <property type="match status" value="4"/>
</dbReference>
<evidence type="ECO:0000259" key="6">
    <source>
        <dbReference type="PROSITE" id="PS50021"/>
    </source>
</evidence>
<evidence type="ECO:0000256" key="2">
    <source>
        <dbReference type="ARBA" id="ARBA00022737"/>
    </source>
</evidence>
<evidence type="ECO:0000313" key="8">
    <source>
        <dbReference type="Proteomes" id="UP000308267"/>
    </source>
</evidence>
<dbReference type="GO" id="GO:0051015">
    <property type="term" value="F:actin filament binding"/>
    <property type="evidence" value="ECO:0007669"/>
    <property type="project" value="InterPro"/>
</dbReference>
<name>A0A4S2LQN4_OPIFE</name>
<dbReference type="SMART" id="SM00033">
    <property type="entry name" value="CH"/>
    <property type="match status" value="4"/>
</dbReference>
<dbReference type="AlphaFoldDB" id="A0A4S2LQN4"/>
<dbReference type="GO" id="GO:0032432">
    <property type="term" value="C:actin filament bundle"/>
    <property type="evidence" value="ECO:0007669"/>
    <property type="project" value="TreeGrafter"/>
</dbReference>
<feature type="domain" description="Calponin-homology (CH)" evidence="6">
    <location>
        <begin position="263"/>
        <end position="372"/>
    </location>
</feature>
<dbReference type="STRING" id="147828.A0A4S2LQN4"/>
<keyword evidence="8" id="KW-1185">Reference proteome</keyword>
<evidence type="ECO:0000313" key="7">
    <source>
        <dbReference type="EMBL" id="TGZ66070.1"/>
    </source>
</evidence>
<dbReference type="GO" id="GO:0051639">
    <property type="term" value="P:actin filament network formation"/>
    <property type="evidence" value="ECO:0007669"/>
    <property type="project" value="TreeGrafter"/>
</dbReference>
<dbReference type="PROSITE" id="PS00019">
    <property type="entry name" value="ACTININ_1"/>
    <property type="match status" value="1"/>
</dbReference>
<dbReference type="GO" id="GO:0005737">
    <property type="term" value="C:cytoplasm"/>
    <property type="evidence" value="ECO:0007669"/>
    <property type="project" value="TreeGrafter"/>
</dbReference>
<keyword evidence="2" id="KW-0677">Repeat</keyword>
<dbReference type="PROSITE" id="PS50021">
    <property type="entry name" value="CH"/>
    <property type="match status" value="4"/>
</dbReference>
<dbReference type="GO" id="GO:0051017">
    <property type="term" value="P:actin filament bundle assembly"/>
    <property type="evidence" value="ECO:0007669"/>
    <property type="project" value="InterPro"/>
</dbReference>
<evidence type="ECO:0000256" key="5">
    <source>
        <dbReference type="SAM" id="MobiDB-lite"/>
    </source>
</evidence>
<dbReference type="PROSITE" id="PS00020">
    <property type="entry name" value="ACTININ_2"/>
    <property type="match status" value="1"/>
</dbReference>
<dbReference type="FunFam" id="1.10.418.10:FF:000016">
    <property type="entry name" value="Probable fimbrin"/>
    <property type="match status" value="1"/>
</dbReference>
<keyword evidence="1" id="KW-0479">Metal-binding</keyword>
<feature type="compositionally biased region" description="Polar residues" evidence="5">
    <location>
        <begin position="691"/>
        <end position="715"/>
    </location>
</feature>
<comment type="caution">
    <text evidence="7">The sequence shown here is derived from an EMBL/GenBank/DDBJ whole genome shotgun (WGS) entry which is preliminary data.</text>
</comment>
<dbReference type="FunFam" id="1.10.418.10:FF:000042">
    <property type="entry name" value="Fimbrin, putative"/>
    <property type="match status" value="1"/>
</dbReference>
<accession>A0A4S2LQN4</accession>
<feature type="domain" description="Calponin-homology (CH)" evidence="6">
    <location>
        <begin position="526"/>
        <end position="637"/>
    </location>
</feature>
<proteinExistence type="predicted"/>
<dbReference type="EMBL" id="SJOL01006467">
    <property type="protein sequence ID" value="TGZ66070.1"/>
    <property type="molecule type" value="Genomic_DNA"/>
</dbReference>
<dbReference type="OrthoDB" id="431378at2759"/>
<dbReference type="SUPFAM" id="SSF47576">
    <property type="entry name" value="Calponin-homology domain, CH-domain"/>
    <property type="match status" value="1"/>
</dbReference>
<dbReference type="PANTHER" id="PTHR19961">
    <property type="entry name" value="FIMBRIN/PLASTIN"/>
    <property type="match status" value="1"/>
</dbReference>
<dbReference type="CDD" id="cd21301">
    <property type="entry name" value="CH_PLS_rpt4"/>
    <property type="match status" value="1"/>
</dbReference>
<feature type="compositionally biased region" description="Low complexity" evidence="5">
    <location>
        <begin position="784"/>
        <end position="802"/>
    </location>
</feature>
<dbReference type="FunFam" id="1.10.418.10:FF:000010">
    <property type="entry name" value="Plastin-3 isoform 1"/>
    <property type="match status" value="1"/>
</dbReference>
<dbReference type="InterPro" id="IPR036872">
    <property type="entry name" value="CH_dom_sf"/>
</dbReference>
<keyword evidence="4" id="KW-0009">Actin-binding</keyword>
<keyword evidence="3" id="KW-0106">Calcium</keyword>
<evidence type="ECO:0000256" key="1">
    <source>
        <dbReference type="ARBA" id="ARBA00022723"/>
    </source>
</evidence>
<dbReference type="Gene3D" id="1.10.418.10">
    <property type="entry name" value="Calponin-like domain"/>
    <property type="match status" value="4"/>
</dbReference>
<feature type="region of interest" description="Disordered" evidence="5">
    <location>
        <begin position="691"/>
        <end position="719"/>
    </location>
</feature>
<gene>
    <name evidence="7" type="ORF">CRM22_005527</name>
</gene>
<evidence type="ECO:0000256" key="3">
    <source>
        <dbReference type="ARBA" id="ARBA00022837"/>
    </source>
</evidence>
<dbReference type="InterPro" id="IPR039959">
    <property type="entry name" value="Fimbrin/Plastin"/>
</dbReference>
<dbReference type="PANTHER" id="PTHR19961:SF18">
    <property type="entry name" value="FI19014P1"/>
    <property type="match status" value="1"/>
</dbReference>
<dbReference type="GO" id="GO:0046872">
    <property type="term" value="F:metal ion binding"/>
    <property type="evidence" value="ECO:0007669"/>
    <property type="project" value="UniProtKB-KW"/>
</dbReference>
<feature type="domain" description="Calponin-homology (CH)" evidence="6">
    <location>
        <begin position="390"/>
        <end position="500"/>
    </location>
</feature>
<sequence length="928" mass="103972">MDDKRGRQPAKLSQLLETFYTFDPKYTGHLRKCDILPALHHLGCRVNEGEVYDALKAAEIGEDTDELALNDFKRIYQEVCKHDPRRSTIENVAPKATLYQYGAAGGNVEDDTLHSVSEEEQIAFSSWIERNLKDDKECASYFPFDSEGGDLYEKCSDGVLLCKIINCSVPGTIDPRALNKSEHPTTFQMHENITLALNSARAIGCNVVNIGAGDILNGTKHLLLGLLWQVIKIGLLKQINVVAHAELATLLEGDETISEFAKLSPEDILIRWVNYHLKGTESDARMHNFTADIRNCEVYAYLVEKIAPQEKKPFMHSTKAILDAVDLVQRAEMVLQNAEKLDCRVFVRPEDIVSGSQRLNLAFLANLFHGYPALEKPTEVEEKVAEIEETREEKTYRNWINSMGLTKTVNHLYNDLKDGITLLKLFDLVKKNSVDWSHVHTELCQAPAKANFQRLENCNEVIKLGRGAGFSLVGLGGDDIYEGKKTMILALLWQLMRAYTLSLLTRLTRARPKVVTTNLRGNEDSLITETEIIDWANERLRLSGKTTRISREMGFADPNLASGMSIIDLIDAIRPGSVNYNVVMPGRTKADQFANAKYAIPLARRIGAAVFAVPEDIVEMKAKMIMTIFACLMIADMESSGRRVNGDQPQRSKALDLHTISSSLPEGSYESTVIGSYIYSSAKSENDTTLDIDSIHSSQPNDANSRSFPTENSRSPPEKVYVKTYSVTVLNYSNKPYGGNSKLFTKLGGAGDCVDTTVTSHSQEQWSKDYDRVGEIRSRPRFLSPPGTRSRPSARSPAGSDPCTQWEFVENLKSTRNNDLSRSIPSINISDDEEITDTYEPKPGVQRCNLIEVPVTRSTRTKENDSRLGYCVKFNIPGESRKKHFETPGRYCKLTETSEEQVSIWRQETHAHRSHGGGRLFMATKCKK</sequence>
<dbReference type="CDD" id="cd21298">
    <property type="entry name" value="CH_PLS_rpt3"/>
    <property type="match status" value="1"/>
</dbReference>
<dbReference type="InterPro" id="IPR001589">
    <property type="entry name" value="Actinin_actin-bd_CS"/>
</dbReference>
<reference evidence="7 8" key="1">
    <citation type="journal article" date="2019" name="BMC Genomics">
        <title>New insights from Opisthorchis felineus genome: update on genomics of the epidemiologically important liver flukes.</title>
        <authorList>
            <person name="Ershov N.I."/>
            <person name="Mordvinov V.A."/>
            <person name="Prokhortchouk E.B."/>
            <person name="Pakharukova M.Y."/>
            <person name="Gunbin K.V."/>
            <person name="Ustyantsev K."/>
            <person name="Genaev M.A."/>
            <person name="Blinov A.G."/>
            <person name="Mazur A."/>
            <person name="Boulygina E."/>
            <person name="Tsygankova S."/>
            <person name="Khrameeva E."/>
            <person name="Chekanov N."/>
            <person name="Fan G."/>
            <person name="Xiao A."/>
            <person name="Zhang H."/>
            <person name="Xu X."/>
            <person name="Yang H."/>
            <person name="Solovyev V."/>
            <person name="Lee S.M."/>
            <person name="Liu X."/>
            <person name="Afonnikov D.A."/>
            <person name="Skryabin K.G."/>
        </authorList>
    </citation>
    <scope>NUCLEOTIDE SEQUENCE [LARGE SCALE GENOMIC DNA]</scope>
    <source>
        <strain evidence="7">AK-0245</strain>
        <tissue evidence="7">Whole organism</tissue>
    </source>
</reference>
<dbReference type="Proteomes" id="UP000308267">
    <property type="component" value="Unassembled WGS sequence"/>
</dbReference>
<feature type="region of interest" description="Disordered" evidence="5">
    <location>
        <begin position="777"/>
        <end position="803"/>
    </location>
</feature>
<dbReference type="GO" id="GO:0005884">
    <property type="term" value="C:actin filament"/>
    <property type="evidence" value="ECO:0007669"/>
    <property type="project" value="TreeGrafter"/>
</dbReference>
<evidence type="ECO:0000256" key="4">
    <source>
        <dbReference type="ARBA" id="ARBA00023203"/>
    </source>
</evidence>
<dbReference type="InterPro" id="IPR001715">
    <property type="entry name" value="CH_dom"/>
</dbReference>
<feature type="domain" description="Calponin-homology (CH)" evidence="6">
    <location>
        <begin position="118"/>
        <end position="235"/>
    </location>
</feature>
<organism evidence="7 8">
    <name type="scientific">Opisthorchis felineus</name>
    <dbReference type="NCBI Taxonomy" id="147828"/>
    <lineage>
        <taxon>Eukaryota</taxon>
        <taxon>Metazoa</taxon>
        <taxon>Spiralia</taxon>
        <taxon>Lophotrochozoa</taxon>
        <taxon>Platyhelminthes</taxon>
        <taxon>Trematoda</taxon>
        <taxon>Digenea</taxon>
        <taxon>Opisthorchiida</taxon>
        <taxon>Opisthorchiata</taxon>
        <taxon>Opisthorchiidae</taxon>
        <taxon>Opisthorchis</taxon>
    </lineage>
</organism>